<dbReference type="PANTHER" id="PTHR48451">
    <property type="entry name" value="DUF4218 DOMAIN-CONTAINING PROTEIN"/>
    <property type="match status" value="1"/>
</dbReference>
<gene>
    <name evidence="1" type="ORF">CR513_46003</name>
</gene>
<dbReference type="OrthoDB" id="1430186at2759"/>
<comment type="caution">
    <text evidence="1">The sequence shown here is derived from an EMBL/GenBank/DDBJ whole genome shotgun (WGS) entry which is preliminary data.</text>
</comment>
<dbReference type="Proteomes" id="UP000257109">
    <property type="component" value="Unassembled WGS sequence"/>
</dbReference>
<dbReference type="AlphaFoldDB" id="A0A371F7I9"/>
<evidence type="ECO:0000313" key="2">
    <source>
        <dbReference type="Proteomes" id="UP000257109"/>
    </source>
</evidence>
<organism evidence="1 2">
    <name type="scientific">Mucuna pruriens</name>
    <name type="common">Velvet bean</name>
    <name type="synonym">Dolichos pruriens</name>
    <dbReference type="NCBI Taxonomy" id="157652"/>
    <lineage>
        <taxon>Eukaryota</taxon>
        <taxon>Viridiplantae</taxon>
        <taxon>Streptophyta</taxon>
        <taxon>Embryophyta</taxon>
        <taxon>Tracheophyta</taxon>
        <taxon>Spermatophyta</taxon>
        <taxon>Magnoliopsida</taxon>
        <taxon>eudicotyledons</taxon>
        <taxon>Gunneridae</taxon>
        <taxon>Pentapetalae</taxon>
        <taxon>rosids</taxon>
        <taxon>fabids</taxon>
        <taxon>Fabales</taxon>
        <taxon>Fabaceae</taxon>
        <taxon>Papilionoideae</taxon>
        <taxon>50 kb inversion clade</taxon>
        <taxon>NPAAA clade</taxon>
        <taxon>indigoferoid/millettioid clade</taxon>
        <taxon>Phaseoleae</taxon>
        <taxon>Mucuna</taxon>
    </lineage>
</organism>
<dbReference type="EMBL" id="QJKJ01010236">
    <property type="protein sequence ID" value="RDX74266.1"/>
    <property type="molecule type" value="Genomic_DNA"/>
</dbReference>
<accession>A0A371F7I9</accession>
<keyword evidence="2" id="KW-1185">Reference proteome</keyword>
<evidence type="ECO:0000313" key="1">
    <source>
        <dbReference type="EMBL" id="RDX74266.1"/>
    </source>
</evidence>
<sequence>MVFFCGNEFKTFTKRKTRNQRLLTTQLEKIVSKEFTYWLLHWVTDPDITDVMPDEIKYLAKGPMAIARRYTAYNINGYKFKTMGRDEGLKTPNNGVFLTLNTSYVASKLFSLGASGQILHVLEDLERMLGEHEEDDPYIEASQT</sequence>
<name>A0A371F7I9_MUCPR</name>
<proteinExistence type="predicted"/>
<reference evidence="1" key="1">
    <citation type="submission" date="2018-05" db="EMBL/GenBank/DDBJ databases">
        <title>Draft genome of Mucuna pruriens seed.</title>
        <authorList>
            <person name="Nnadi N.E."/>
            <person name="Vos R."/>
            <person name="Hasami M.H."/>
            <person name="Devisetty U.K."/>
            <person name="Aguiy J.C."/>
        </authorList>
    </citation>
    <scope>NUCLEOTIDE SEQUENCE [LARGE SCALE GENOMIC DNA]</scope>
    <source>
        <strain evidence="1">JCA_2017</strain>
    </source>
</reference>
<feature type="non-terminal residue" evidence="1">
    <location>
        <position position="1"/>
    </location>
</feature>
<dbReference type="PANTHER" id="PTHR48451:SF1">
    <property type="entry name" value="DUF4218 DOMAIN-CONTAINING PROTEIN"/>
    <property type="match status" value="1"/>
</dbReference>
<protein>
    <submittedName>
        <fullName evidence="1">Uncharacterized protein</fullName>
    </submittedName>
</protein>